<evidence type="ECO:0000259" key="2">
    <source>
        <dbReference type="Pfam" id="PF24750"/>
    </source>
</evidence>
<reference evidence="3" key="1">
    <citation type="submission" date="2019-03" db="EMBL/GenBank/DDBJ databases">
        <title>WGS assembly of Setaria viridis.</title>
        <authorList>
            <person name="Huang P."/>
            <person name="Jenkins J."/>
            <person name="Grimwood J."/>
            <person name="Barry K."/>
            <person name="Healey A."/>
            <person name="Mamidi S."/>
            <person name="Sreedasyam A."/>
            <person name="Shu S."/>
            <person name="Feldman M."/>
            <person name="Wu J."/>
            <person name="Yu Y."/>
            <person name="Chen C."/>
            <person name="Johnson J."/>
            <person name="Rokhsar D."/>
            <person name="Baxter I."/>
            <person name="Schmutz J."/>
            <person name="Brutnell T."/>
            <person name="Kellogg E."/>
        </authorList>
    </citation>
    <scope>NUCLEOTIDE SEQUENCE [LARGE SCALE GENOMIC DNA]</scope>
</reference>
<dbReference type="InterPro" id="IPR001810">
    <property type="entry name" value="F-box_dom"/>
</dbReference>
<dbReference type="EMBL" id="CM016553">
    <property type="protein sequence ID" value="TKW30887.1"/>
    <property type="molecule type" value="Genomic_DNA"/>
</dbReference>
<accession>A0A4U6W0N0</accession>
<name>A0A4U6W0N0_SETVI</name>
<dbReference type="AlphaFoldDB" id="A0A4U6W0N0"/>
<dbReference type="SUPFAM" id="SSF81383">
    <property type="entry name" value="F-box domain"/>
    <property type="match status" value="1"/>
</dbReference>
<dbReference type="Gramene" id="TKW30887">
    <property type="protein sequence ID" value="TKW30887"/>
    <property type="gene ID" value="SEVIR_2G067700v2"/>
</dbReference>
<sequence>MDRPEGSASAVGDIPEGPLVEILSRVPGKSVCRFECVSKAWLGLIADNRKKLRQAMQGLFYRTLEYPEGYDITAFELYDLEYIYSFIDLTTRSVPLDIDPGFSFLTELPEIQCLVSRNSCNGLILFENRHKIYSLPQSTLGYIVCNPTTKQWVAVPTCGSTASFTYTYLAFDPAVSSHFHLVHFKVGSNDRLVSVNIYSSETGTWSRNQIDEQEELGQSEGWRDYQVRLCMSGGVGTEGSRCAFVNGFLHLVVWDSGQPKVLAVDLQGKARRMITLPQVAYSPGCYLGQSQGLLHYTTQGFSDAHQERYQLRIWVLQDYDTQEWVLKDTLELSGENCIGNMWGFFVFNIHQDCNVVFFTKSGRELMSYDMGRKEVSVIATFEGRNHLTDAFQYVPYFSKLPALTNNH</sequence>
<keyword evidence="4" id="KW-1185">Reference proteome</keyword>
<organism evidence="3 4">
    <name type="scientific">Setaria viridis</name>
    <name type="common">Green bristlegrass</name>
    <name type="synonym">Setaria italica subsp. viridis</name>
    <dbReference type="NCBI Taxonomy" id="4556"/>
    <lineage>
        <taxon>Eukaryota</taxon>
        <taxon>Viridiplantae</taxon>
        <taxon>Streptophyta</taxon>
        <taxon>Embryophyta</taxon>
        <taxon>Tracheophyta</taxon>
        <taxon>Spermatophyta</taxon>
        <taxon>Magnoliopsida</taxon>
        <taxon>Liliopsida</taxon>
        <taxon>Poales</taxon>
        <taxon>Poaceae</taxon>
        <taxon>PACMAD clade</taxon>
        <taxon>Panicoideae</taxon>
        <taxon>Panicodae</taxon>
        <taxon>Paniceae</taxon>
        <taxon>Cenchrinae</taxon>
        <taxon>Setaria</taxon>
    </lineage>
</organism>
<dbReference type="InterPro" id="IPR055290">
    <property type="entry name" value="At3g26010-like"/>
</dbReference>
<evidence type="ECO:0000259" key="1">
    <source>
        <dbReference type="Pfam" id="PF00646"/>
    </source>
</evidence>
<dbReference type="Proteomes" id="UP000298652">
    <property type="component" value="Chromosome 2"/>
</dbReference>
<dbReference type="InterPro" id="IPR036047">
    <property type="entry name" value="F-box-like_dom_sf"/>
</dbReference>
<feature type="domain" description="F-box" evidence="1">
    <location>
        <begin position="13"/>
        <end position="51"/>
    </location>
</feature>
<evidence type="ECO:0000313" key="3">
    <source>
        <dbReference type="EMBL" id="TKW30887.1"/>
    </source>
</evidence>
<dbReference type="PANTHER" id="PTHR35546">
    <property type="entry name" value="F-BOX PROTEIN INTERACTION DOMAIN PROTEIN-RELATED"/>
    <property type="match status" value="1"/>
</dbReference>
<proteinExistence type="predicted"/>
<evidence type="ECO:0000313" key="4">
    <source>
        <dbReference type="Proteomes" id="UP000298652"/>
    </source>
</evidence>
<dbReference type="Pfam" id="PF24750">
    <property type="entry name" value="b-prop_At3g26010-like"/>
    <property type="match status" value="1"/>
</dbReference>
<dbReference type="Pfam" id="PF00646">
    <property type="entry name" value="F-box"/>
    <property type="match status" value="1"/>
</dbReference>
<dbReference type="PANTHER" id="PTHR35546:SF24">
    <property type="entry name" value="F-BOX DOMAIN-CONTAINING PROTEIN"/>
    <property type="match status" value="1"/>
</dbReference>
<gene>
    <name evidence="3" type="ORF">SEVIR_2G067700v2</name>
</gene>
<feature type="domain" description="F-box protein At3g26010-like beta-propeller" evidence="2">
    <location>
        <begin position="109"/>
        <end position="378"/>
    </location>
</feature>
<dbReference type="OMA" id="ENCIGNM"/>
<protein>
    <submittedName>
        <fullName evidence="3">Uncharacterized protein</fullName>
    </submittedName>
</protein>
<dbReference type="InterPro" id="IPR056592">
    <property type="entry name" value="Beta-prop_At3g26010-like"/>
</dbReference>